<evidence type="ECO:0000313" key="7">
    <source>
        <dbReference type="EMBL" id="CAD9259362.1"/>
    </source>
</evidence>
<dbReference type="InterPro" id="IPR000961">
    <property type="entry name" value="AGC-kinase_C"/>
</dbReference>
<evidence type="ECO:0000256" key="4">
    <source>
        <dbReference type="ARBA" id="ARBA00022777"/>
    </source>
</evidence>
<dbReference type="Gene3D" id="3.30.200.20">
    <property type="entry name" value="Phosphorylase Kinase, domain 1"/>
    <property type="match status" value="1"/>
</dbReference>
<evidence type="ECO:0000256" key="5">
    <source>
        <dbReference type="ARBA" id="ARBA00022840"/>
    </source>
</evidence>
<evidence type="ECO:0000256" key="3">
    <source>
        <dbReference type="ARBA" id="ARBA00022741"/>
    </source>
</evidence>
<dbReference type="EMBL" id="HBGJ01027879">
    <property type="protein sequence ID" value="CAD9259362.1"/>
    <property type="molecule type" value="Transcribed_RNA"/>
</dbReference>
<organism evidence="7">
    <name type="scientific">Phaeomonas parva</name>
    <dbReference type="NCBI Taxonomy" id="124430"/>
    <lineage>
        <taxon>Eukaryota</taxon>
        <taxon>Sar</taxon>
        <taxon>Stramenopiles</taxon>
        <taxon>Ochrophyta</taxon>
        <taxon>Pinguiophyceae</taxon>
        <taxon>Pinguiochrysidales</taxon>
        <taxon>Pinguiochrysidaceae</taxon>
        <taxon>Phaeomonas</taxon>
    </lineage>
</organism>
<keyword evidence="2" id="KW-0808">Transferase</keyword>
<dbReference type="PANTHER" id="PTHR24353">
    <property type="entry name" value="CYCLIC NUCLEOTIDE-DEPENDENT PROTEIN KINASE"/>
    <property type="match status" value="1"/>
</dbReference>
<dbReference type="SUPFAM" id="SSF56112">
    <property type="entry name" value="Protein kinase-like (PK-like)"/>
    <property type="match status" value="1"/>
</dbReference>
<sequence length="133" mass="14721">MLAGYSPFAGDNVEDTVNVCALVVEGHFEFPEGGEPSNFDGMSRDFVRRLLVKDPLRRLGCGRGGVGDAWAHPWLAGYNPDLVQRRILQAPWVPPLQGAMDLSHFEVFDEEETEHTTMTYDGPDGPDLAWAAF</sequence>
<keyword evidence="1" id="KW-0723">Serine/threonine-protein kinase</keyword>
<keyword evidence="4" id="KW-0418">Kinase</keyword>
<dbReference type="GO" id="GO:0004691">
    <property type="term" value="F:cAMP-dependent protein kinase activity"/>
    <property type="evidence" value="ECO:0007669"/>
    <property type="project" value="TreeGrafter"/>
</dbReference>
<reference evidence="7" key="1">
    <citation type="submission" date="2021-01" db="EMBL/GenBank/DDBJ databases">
        <authorList>
            <person name="Corre E."/>
            <person name="Pelletier E."/>
            <person name="Niang G."/>
            <person name="Scheremetjew M."/>
            <person name="Finn R."/>
            <person name="Kale V."/>
            <person name="Holt S."/>
            <person name="Cochrane G."/>
            <person name="Meng A."/>
            <person name="Brown T."/>
            <person name="Cohen L."/>
        </authorList>
    </citation>
    <scope>NUCLEOTIDE SEQUENCE</scope>
    <source>
        <strain evidence="7">CCMP2877</strain>
    </source>
</reference>
<dbReference type="Gene3D" id="1.10.510.10">
    <property type="entry name" value="Transferase(Phosphotransferase) domain 1"/>
    <property type="match status" value="1"/>
</dbReference>
<keyword evidence="3" id="KW-0547">Nucleotide-binding</keyword>
<protein>
    <recommendedName>
        <fullName evidence="6">AGC-kinase C-terminal domain-containing protein</fullName>
    </recommendedName>
</protein>
<dbReference type="InterPro" id="IPR011009">
    <property type="entry name" value="Kinase-like_dom_sf"/>
</dbReference>
<evidence type="ECO:0000256" key="2">
    <source>
        <dbReference type="ARBA" id="ARBA00022679"/>
    </source>
</evidence>
<proteinExistence type="predicted"/>
<dbReference type="AlphaFoldDB" id="A0A7S1U7B0"/>
<name>A0A7S1U7B0_9STRA</name>
<dbReference type="GO" id="GO:0005952">
    <property type="term" value="C:cAMP-dependent protein kinase complex"/>
    <property type="evidence" value="ECO:0007669"/>
    <property type="project" value="TreeGrafter"/>
</dbReference>
<evidence type="ECO:0000256" key="1">
    <source>
        <dbReference type="ARBA" id="ARBA00022527"/>
    </source>
</evidence>
<keyword evidence="5" id="KW-0067">ATP-binding</keyword>
<dbReference type="PROSITE" id="PS51285">
    <property type="entry name" value="AGC_KINASE_CTER"/>
    <property type="match status" value="1"/>
</dbReference>
<gene>
    <name evidence="7" type="ORF">PPAR1163_LOCUS17736</name>
</gene>
<feature type="domain" description="AGC-kinase C-terminal" evidence="6">
    <location>
        <begin position="76"/>
        <end position="133"/>
    </location>
</feature>
<dbReference type="GO" id="GO:0005524">
    <property type="term" value="F:ATP binding"/>
    <property type="evidence" value="ECO:0007669"/>
    <property type="project" value="UniProtKB-KW"/>
</dbReference>
<evidence type="ECO:0000259" key="6">
    <source>
        <dbReference type="PROSITE" id="PS51285"/>
    </source>
</evidence>
<dbReference type="PANTHER" id="PTHR24353:SF37">
    <property type="entry name" value="CAMP-DEPENDENT PROTEIN KINASE CATALYTIC SUBUNIT PRKX"/>
    <property type="match status" value="1"/>
</dbReference>
<accession>A0A7S1U7B0</accession>